<accession>A0A1M6PH91</accession>
<evidence type="ECO:0000256" key="6">
    <source>
        <dbReference type="SAM" id="MobiDB-lite"/>
    </source>
</evidence>
<evidence type="ECO:0008006" key="9">
    <source>
        <dbReference type="Google" id="ProtNLM"/>
    </source>
</evidence>
<keyword evidence="5" id="KW-0560">Oxidoreductase</keyword>
<feature type="region of interest" description="Disordered" evidence="6">
    <location>
        <begin position="1"/>
        <end position="21"/>
    </location>
</feature>
<dbReference type="InterPro" id="IPR050416">
    <property type="entry name" value="FAD-linked_Oxidoreductase"/>
</dbReference>
<evidence type="ECO:0000256" key="5">
    <source>
        <dbReference type="ARBA" id="ARBA00023002"/>
    </source>
</evidence>
<dbReference type="AlphaFoldDB" id="A0A1M6PH91"/>
<dbReference type="PANTHER" id="PTHR42973:SF39">
    <property type="entry name" value="FAD-BINDING PCMH-TYPE DOMAIN-CONTAINING PROTEIN"/>
    <property type="match status" value="1"/>
</dbReference>
<dbReference type="EMBL" id="FRAP01000002">
    <property type="protein sequence ID" value="SHK07257.1"/>
    <property type="molecule type" value="Genomic_DNA"/>
</dbReference>
<sequence>MRPAVASPTASVHGAPRSSMAGSAPVSSASASCIAPVADATSALAITAPDDHVRRLRLVTADGTVRDVDAETDPELFWAVRGGRGAFGVVTEIELVPVTRFYGGGLFFPADTASTVLPAWRDFADTLPEDASTSVALLALPIDEALPEPLQGRDVVHLRFAYLGPARTGEALIAPTRALATPLLDLVTERPYTEIDVVHMDPAGPLPVHGRGCALTDLPAPALAAFLDLTGPDSTSPLLLVEVRALGGAIARRPEDHPLHRVAAPPSPPSWQVYPRTRTRARRNGRLPWSRCSTRGSPPAPLTLLGEGTFRTLWSSEGWARLTA</sequence>
<dbReference type="Proteomes" id="UP000184363">
    <property type="component" value="Unassembled WGS sequence"/>
</dbReference>
<comment type="similarity">
    <text evidence="2">Belongs to the oxygen-dependent FAD-linked oxidoreductase family.</text>
</comment>
<dbReference type="GO" id="GO:0016491">
    <property type="term" value="F:oxidoreductase activity"/>
    <property type="evidence" value="ECO:0007669"/>
    <property type="project" value="UniProtKB-KW"/>
</dbReference>
<dbReference type="STRING" id="1848.SAMN05443637_102266"/>
<evidence type="ECO:0000256" key="1">
    <source>
        <dbReference type="ARBA" id="ARBA00001974"/>
    </source>
</evidence>
<dbReference type="GO" id="GO:0050660">
    <property type="term" value="F:flavin adenine dinucleotide binding"/>
    <property type="evidence" value="ECO:0007669"/>
    <property type="project" value="InterPro"/>
</dbReference>
<keyword evidence="3" id="KW-0285">Flavoprotein</keyword>
<name>A0A1M6PH91_PSETH</name>
<dbReference type="Gene3D" id="3.40.462.20">
    <property type="match status" value="1"/>
</dbReference>
<keyword evidence="4" id="KW-0274">FAD</keyword>
<gene>
    <name evidence="7" type="ORF">SAMN05443637_102266</name>
</gene>
<dbReference type="InterPro" id="IPR016169">
    <property type="entry name" value="FAD-bd_PCMH_sub2"/>
</dbReference>
<proteinExistence type="inferred from homology"/>
<reference evidence="7 8" key="1">
    <citation type="submission" date="2016-11" db="EMBL/GenBank/DDBJ databases">
        <authorList>
            <person name="Jaros S."/>
            <person name="Januszkiewicz K."/>
            <person name="Wedrychowicz H."/>
        </authorList>
    </citation>
    <scope>NUCLEOTIDE SEQUENCE [LARGE SCALE GENOMIC DNA]</scope>
    <source>
        <strain evidence="7 8">DSM 43832</strain>
    </source>
</reference>
<comment type="cofactor">
    <cofactor evidence="1">
        <name>FAD</name>
        <dbReference type="ChEBI" id="CHEBI:57692"/>
    </cofactor>
</comment>
<dbReference type="PANTHER" id="PTHR42973">
    <property type="entry name" value="BINDING OXIDOREDUCTASE, PUTATIVE (AFU_ORTHOLOGUE AFUA_1G17690)-RELATED"/>
    <property type="match status" value="1"/>
</dbReference>
<keyword evidence="8" id="KW-1185">Reference proteome</keyword>
<evidence type="ECO:0000313" key="7">
    <source>
        <dbReference type="EMBL" id="SHK07257.1"/>
    </source>
</evidence>
<dbReference type="PROSITE" id="PS51257">
    <property type="entry name" value="PROKAR_LIPOPROTEIN"/>
    <property type="match status" value="1"/>
</dbReference>
<dbReference type="Gene3D" id="3.30.465.10">
    <property type="match status" value="1"/>
</dbReference>
<evidence type="ECO:0000256" key="4">
    <source>
        <dbReference type="ARBA" id="ARBA00022827"/>
    </source>
</evidence>
<organism evidence="7 8">
    <name type="scientific">Pseudonocardia thermophila</name>
    <dbReference type="NCBI Taxonomy" id="1848"/>
    <lineage>
        <taxon>Bacteria</taxon>
        <taxon>Bacillati</taxon>
        <taxon>Actinomycetota</taxon>
        <taxon>Actinomycetes</taxon>
        <taxon>Pseudonocardiales</taxon>
        <taxon>Pseudonocardiaceae</taxon>
        <taxon>Pseudonocardia</taxon>
    </lineage>
</organism>
<dbReference type="SUPFAM" id="SSF56176">
    <property type="entry name" value="FAD-binding/transporter-associated domain-like"/>
    <property type="match status" value="1"/>
</dbReference>
<evidence type="ECO:0000313" key="8">
    <source>
        <dbReference type="Proteomes" id="UP000184363"/>
    </source>
</evidence>
<dbReference type="InterPro" id="IPR036318">
    <property type="entry name" value="FAD-bd_PCMH-like_sf"/>
</dbReference>
<protein>
    <recommendedName>
        <fullName evidence="9">FAD binding domain-containing protein</fullName>
    </recommendedName>
</protein>
<evidence type="ECO:0000256" key="3">
    <source>
        <dbReference type="ARBA" id="ARBA00022630"/>
    </source>
</evidence>
<evidence type="ECO:0000256" key="2">
    <source>
        <dbReference type="ARBA" id="ARBA00005466"/>
    </source>
</evidence>